<feature type="transmembrane region" description="Helical" evidence="14">
    <location>
        <begin position="737"/>
        <end position="755"/>
    </location>
</feature>
<keyword evidence="11 14" id="KW-1133">Transmembrane helix</keyword>
<evidence type="ECO:0000259" key="15">
    <source>
        <dbReference type="PROSITE" id="PS51292"/>
    </source>
</evidence>
<gene>
    <name evidence="16" type="ORF">CU098_012722</name>
</gene>
<dbReference type="Pfam" id="PF12906">
    <property type="entry name" value="RINGv"/>
    <property type="match status" value="1"/>
</dbReference>
<name>A0A367KTU5_RHIST</name>
<dbReference type="AlphaFoldDB" id="A0A367KTU5"/>
<comment type="pathway">
    <text evidence="3">Protein modification; protein ubiquitination.</text>
</comment>
<dbReference type="GO" id="GO:0036503">
    <property type="term" value="P:ERAD pathway"/>
    <property type="evidence" value="ECO:0007669"/>
    <property type="project" value="TreeGrafter"/>
</dbReference>
<feature type="transmembrane region" description="Helical" evidence="14">
    <location>
        <begin position="79"/>
        <end position="103"/>
    </location>
</feature>
<dbReference type="GO" id="GO:0005789">
    <property type="term" value="C:endoplasmic reticulum membrane"/>
    <property type="evidence" value="ECO:0007669"/>
    <property type="project" value="TreeGrafter"/>
</dbReference>
<dbReference type="GO" id="GO:0061630">
    <property type="term" value="F:ubiquitin protein ligase activity"/>
    <property type="evidence" value="ECO:0007669"/>
    <property type="project" value="UniProtKB-EC"/>
</dbReference>
<evidence type="ECO:0000313" key="16">
    <source>
        <dbReference type="EMBL" id="RCI05615.1"/>
    </source>
</evidence>
<evidence type="ECO:0000256" key="2">
    <source>
        <dbReference type="ARBA" id="ARBA00004141"/>
    </source>
</evidence>
<dbReference type="PANTHER" id="PTHR13145:SF0">
    <property type="entry name" value="E3 UBIQUITIN-PROTEIN LIGASE MARCHF6"/>
    <property type="match status" value="1"/>
</dbReference>
<evidence type="ECO:0000256" key="1">
    <source>
        <dbReference type="ARBA" id="ARBA00000900"/>
    </source>
</evidence>
<comment type="caution">
    <text evidence="16">The sequence shown here is derived from an EMBL/GenBank/DDBJ whole genome shotgun (WGS) entry which is preliminary data.</text>
</comment>
<dbReference type="Proteomes" id="UP000253551">
    <property type="component" value="Unassembled WGS sequence"/>
</dbReference>
<keyword evidence="7" id="KW-0479">Metal-binding</keyword>
<dbReference type="Gene3D" id="3.30.40.10">
    <property type="entry name" value="Zinc/RING finger domain, C3HC4 (zinc finger)"/>
    <property type="match status" value="1"/>
</dbReference>
<feature type="non-terminal residue" evidence="16">
    <location>
        <position position="1"/>
    </location>
</feature>
<comment type="subcellular location">
    <subcellularLocation>
        <location evidence="2">Membrane</location>
        <topology evidence="2">Multi-pass membrane protein</topology>
    </subcellularLocation>
</comment>
<dbReference type="PANTHER" id="PTHR13145">
    <property type="entry name" value="SSM4 PROTEIN"/>
    <property type="match status" value="1"/>
</dbReference>
<feature type="transmembrane region" description="Helical" evidence="14">
    <location>
        <begin position="980"/>
        <end position="1000"/>
    </location>
</feature>
<evidence type="ECO:0000256" key="3">
    <source>
        <dbReference type="ARBA" id="ARBA00004906"/>
    </source>
</evidence>
<keyword evidence="8" id="KW-0863">Zinc-finger</keyword>
<evidence type="ECO:0000256" key="13">
    <source>
        <dbReference type="SAM" id="MobiDB-lite"/>
    </source>
</evidence>
<feature type="transmembrane region" description="Helical" evidence="14">
    <location>
        <begin position="1076"/>
        <end position="1095"/>
    </location>
</feature>
<feature type="transmembrane region" description="Helical" evidence="14">
    <location>
        <begin position="171"/>
        <end position="190"/>
    </location>
</feature>
<dbReference type="OrthoDB" id="264354at2759"/>
<keyword evidence="5" id="KW-0808">Transferase</keyword>
<dbReference type="GO" id="GO:0008270">
    <property type="term" value="F:zinc ion binding"/>
    <property type="evidence" value="ECO:0007669"/>
    <property type="project" value="UniProtKB-KW"/>
</dbReference>
<evidence type="ECO:0000256" key="6">
    <source>
        <dbReference type="ARBA" id="ARBA00022692"/>
    </source>
</evidence>
<sequence>ICRVCRSEATPEQPLFHPCKCAGSIRYVHQDCLIEWLAHSRKKYCELCEHPFTFTPVYREDMPDVIPIRLFIQQLRKKFAFAIITVLRAILVSCIWLVLLPYFTVWTWRLYFFLGANLSRHLSRLQQIKYQMSDGSLIPFHNNTIQANATLNWFQEYKSRLTMQSLLADCFEGQIITCIVVIIFVAVFLLREWIVQNIPMEAPMMEDDDELILDHQLQPIPDIPQQQHQHDERFDSLFDVRWNADDNEPHWHEERPPPSPVASNTRYDEAEGSSSNPDKTENDNRRMRATSLPPSFSRTSSYHEPMNSEHTEFRRSASMEPSSSSSSYENEPMNSTFIVQQNFTYLGQPPHAPRMRHAEAPIAIQPIQEEIEQEIAPLPQPLPQLQPVENNNNDNEDEEEDNIEEFEGVLEAIGMQGSLWSLLQNCALMGLLIALSLGAAVWMPYLIGMLFIMTETWEVVCVPLKMVRLLTDPLIDFIFWVSTDYIGPYILQVYNDHIQPVVQDLTSSFLYKHVSTSLGSLFDLVAAPTSNTSMPITQNMQPSFMDAFVKFINETEPMVESALRRYQALAIRQTAVDRFACIAVGYIIVTIVSCWYLTRSAQHRVATAALGRTAQEAIRHQGIIFKVGMFITIELVLFPIVCGYLLDFSTLPLFESTAVAIHWEFMLSHPVSSIFVHWFLGTGFMFIFAVLATICREVLRPGVMWFIRDPNNPQFHPIREIIERPVLFQLRKIGASALIYLAVILVGVGGVLQALKWMTGQAVLPLRWNFSNPISVVPLDIIVLQTGIPAIVKYFEPKQVLKQLFVKWIKLICHQLRLSSFMFGRRRADEEGALVYHNWIAWLKYTKPACYPPDGEIDNIISNDVSYIWEGRLLRVPRHDSVPIIERRRMLVPVDPITLLPLDETERHLGHPAASAPGGEEANTMIVYSPPHFKQRIFAFMGLTWLSISIFCCIMIVGPTLLGRALFGSILGNEIIVHDIYSFLLGGSVFLFVGVICHQLQSTIKDIMYQLTWQTTLTTFWHHAKQWSSWIFRWLFFVVSFGVILPNALGVLIELYFVLPLKQISQDDYSIEVLSIWSNGFALMTLLCGIVLNIPNANRRQFVDDIFRGGIHNMNIRLCLVRMIGPFLLFTAVAVGFPFITAYINMKIIARINPELRIKLVQIAYPIALVGFGGYYLTRTVSRVSARLAQNIREDNYLIGRTLHNLE</sequence>
<dbReference type="InterPro" id="IPR011016">
    <property type="entry name" value="Znf_RING-CH"/>
</dbReference>
<accession>A0A367KTU5</accession>
<feature type="transmembrane region" description="Helical" evidence="14">
    <location>
        <begin position="575"/>
        <end position="597"/>
    </location>
</feature>
<evidence type="ECO:0000256" key="11">
    <source>
        <dbReference type="ARBA" id="ARBA00022989"/>
    </source>
</evidence>
<feature type="transmembrane region" description="Helical" evidence="14">
    <location>
        <begin position="937"/>
        <end position="960"/>
    </location>
</feature>
<dbReference type="FunFam" id="3.30.40.10:FF:000287">
    <property type="entry name" value="RING finger membrane protein"/>
    <property type="match status" value="1"/>
</dbReference>
<evidence type="ECO:0000256" key="8">
    <source>
        <dbReference type="ARBA" id="ARBA00022771"/>
    </source>
</evidence>
<dbReference type="InterPro" id="IPR056521">
    <property type="entry name" value="MARCHF6-like_C"/>
</dbReference>
<proteinExistence type="predicted"/>
<feature type="compositionally biased region" description="Polar residues" evidence="13">
    <location>
        <begin position="292"/>
        <end position="302"/>
    </location>
</feature>
<feature type="region of interest" description="Disordered" evidence="13">
    <location>
        <begin position="380"/>
        <end position="401"/>
    </location>
</feature>
<evidence type="ECO:0000256" key="9">
    <source>
        <dbReference type="ARBA" id="ARBA00022786"/>
    </source>
</evidence>
<feature type="transmembrane region" description="Helical" evidence="14">
    <location>
        <begin position="426"/>
        <end position="447"/>
    </location>
</feature>
<evidence type="ECO:0000256" key="4">
    <source>
        <dbReference type="ARBA" id="ARBA00012483"/>
    </source>
</evidence>
<dbReference type="EC" id="2.3.2.27" evidence="4"/>
<evidence type="ECO:0000256" key="14">
    <source>
        <dbReference type="SAM" id="Phobius"/>
    </source>
</evidence>
<feature type="transmembrane region" description="Helical" evidence="14">
    <location>
        <begin position="1034"/>
        <end position="1056"/>
    </location>
</feature>
<feature type="transmembrane region" description="Helical" evidence="14">
    <location>
        <begin position="775"/>
        <end position="795"/>
    </location>
</feature>
<evidence type="ECO:0000256" key="5">
    <source>
        <dbReference type="ARBA" id="ARBA00022679"/>
    </source>
</evidence>
<keyword evidence="12 14" id="KW-0472">Membrane</keyword>
<keyword evidence="10" id="KW-0862">Zinc</keyword>
<feature type="compositionally biased region" description="Basic and acidic residues" evidence="13">
    <location>
        <begin position="306"/>
        <end position="317"/>
    </location>
</feature>
<feature type="transmembrane region" description="Helical" evidence="14">
    <location>
        <begin position="1160"/>
        <end position="1178"/>
    </location>
</feature>
<evidence type="ECO:0000256" key="12">
    <source>
        <dbReference type="ARBA" id="ARBA00023136"/>
    </source>
</evidence>
<evidence type="ECO:0000256" key="10">
    <source>
        <dbReference type="ARBA" id="ARBA00022833"/>
    </source>
</evidence>
<dbReference type="EMBL" id="PJQM01000344">
    <property type="protein sequence ID" value="RCI05615.1"/>
    <property type="molecule type" value="Genomic_DNA"/>
</dbReference>
<dbReference type="CDD" id="cd16702">
    <property type="entry name" value="RING_CH-C4HC3_MARCH6"/>
    <property type="match status" value="1"/>
</dbReference>
<feature type="transmembrane region" description="Helical" evidence="14">
    <location>
        <begin position="675"/>
        <end position="695"/>
    </location>
</feature>
<feature type="domain" description="RING-CH-type" evidence="15">
    <location>
        <begin position="1"/>
        <end position="55"/>
    </location>
</feature>
<feature type="transmembrane region" description="Helical" evidence="14">
    <location>
        <begin position="623"/>
        <end position="646"/>
    </location>
</feature>
<organism evidence="16 17">
    <name type="scientific">Rhizopus stolonifer</name>
    <name type="common">Rhizopus nigricans</name>
    <dbReference type="NCBI Taxonomy" id="4846"/>
    <lineage>
        <taxon>Eukaryota</taxon>
        <taxon>Fungi</taxon>
        <taxon>Fungi incertae sedis</taxon>
        <taxon>Mucoromycota</taxon>
        <taxon>Mucoromycotina</taxon>
        <taxon>Mucoromycetes</taxon>
        <taxon>Mucorales</taxon>
        <taxon>Mucorineae</taxon>
        <taxon>Rhizopodaceae</taxon>
        <taxon>Rhizopus</taxon>
    </lineage>
</organism>
<protein>
    <recommendedName>
        <fullName evidence="4">RING-type E3 ubiquitin transferase</fullName>
        <ecNumber evidence="4">2.3.2.27</ecNumber>
    </recommendedName>
</protein>
<dbReference type="Pfam" id="PF23113">
    <property type="entry name" value="MARCHF6_C"/>
    <property type="match status" value="1"/>
</dbReference>
<feature type="compositionally biased region" description="Basic and acidic residues" evidence="13">
    <location>
        <begin position="247"/>
        <end position="256"/>
    </location>
</feature>
<dbReference type="SUPFAM" id="SSF57850">
    <property type="entry name" value="RING/U-box"/>
    <property type="match status" value="1"/>
</dbReference>
<dbReference type="SMART" id="SM00744">
    <property type="entry name" value="RINGv"/>
    <property type="match status" value="1"/>
</dbReference>
<keyword evidence="17" id="KW-1185">Reference proteome</keyword>
<reference evidence="16 17" key="1">
    <citation type="journal article" date="2018" name="G3 (Bethesda)">
        <title>Phylogenetic and Phylogenomic Definition of Rhizopus Species.</title>
        <authorList>
            <person name="Gryganskyi A.P."/>
            <person name="Golan J."/>
            <person name="Dolatabadi S."/>
            <person name="Mondo S."/>
            <person name="Robb S."/>
            <person name="Idnurm A."/>
            <person name="Muszewska A."/>
            <person name="Steczkiewicz K."/>
            <person name="Masonjones S."/>
            <person name="Liao H.L."/>
            <person name="Gajdeczka M.T."/>
            <person name="Anike F."/>
            <person name="Vuek A."/>
            <person name="Anishchenko I.M."/>
            <person name="Voigt K."/>
            <person name="de Hoog G.S."/>
            <person name="Smith M.E."/>
            <person name="Heitman J."/>
            <person name="Vilgalys R."/>
            <person name="Stajich J.E."/>
        </authorList>
    </citation>
    <scope>NUCLEOTIDE SEQUENCE [LARGE SCALE GENOMIC DNA]</scope>
    <source>
        <strain evidence="16 17">LSU 92-RS-03</strain>
    </source>
</reference>
<keyword evidence="9" id="KW-0833">Ubl conjugation pathway</keyword>
<feature type="region of interest" description="Disordered" evidence="13">
    <location>
        <begin position="247"/>
        <end position="331"/>
    </location>
</feature>
<dbReference type="InterPro" id="IPR013083">
    <property type="entry name" value="Znf_RING/FYVE/PHD"/>
</dbReference>
<evidence type="ECO:0000256" key="7">
    <source>
        <dbReference type="ARBA" id="ARBA00022723"/>
    </source>
</evidence>
<feature type="compositionally biased region" description="Low complexity" evidence="13">
    <location>
        <begin position="318"/>
        <end position="331"/>
    </location>
</feature>
<feature type="transmembrane region" description="Helical" evidence="14">
    <location>
        <begin position="1116"/>
        <end position="1140"/>
    </location>
</feature>
<dbReference type="PROSITE" id="PS51292">
    <property type="entry name" value="ZF_RING_CH"/>
    <property type="match status" value="1"/>
</dbReference>
<evidence type="ECO:0000313" key="17">
    <source>
        <dbReference type="Proteomes" id="UP000253551"/>
    </source>
</evidence>
<comment type="catalytic activity">
    <reaction evidence="1">
        <text>S-ubiquitinyl-[E2 ubiquitin-conjugating enzyme]-L-cysteine + [acceptor protein]-L-lysine = [E2 ubiquitin-conjugating enzyme]-L-cysteine + N(6)-ubiquitinyl-[acceptor protein]-L-lysine.</text>
        <dbReference type="EC" id="2.3.2.27"/>
    </reaction>
</comment>
<dbReference type="STRING" id="4846.A0A367KTU5"/>
<keyword evidence="6 14" id="KW-0812">Transmembrane</keyword>